<dbReference type="Gene3D" id="1.20.58.340">
    <property type="entry name" value="Magnesium transport protein CorA, transmembrane region"/>
    <property type="match status" value="1"/>
</dbReference>
<protein>
    <submittedName>
        <fullName evidence="2">Magnesium transporter (CorA)</fullName>
    </submittedName>
</protein>
<keyword evidence="1" id="KW-0472">Membrane</keyword>
<reference evidence="2" key="1">
    <citation type="journal article" date="2014" name="Genome Biol. Evol.">
        <title>Pangenome evidence for extensive interdomain horizontal transfer affecting lineage core and shell genes in uncultured planktonic thaumarchaeota and euryarchaeota.</title>
        <authorList>
            <person name="Deschamps P."/>
            <person name="Zivanovic Y."/>
            <person name="Moreira D."/>
            <person name="Rodriguez-Valera F."/>
            <person name="Lopez-Garcia P."/>
        </authorList>
    </citation>
    <scope>NUCLEOTIDE SEQUENCE</scope>
</reference>
<dbReference type="GO" id="GO:0046873">
    <property type="term" value="F:metal ion transmembrane transporter activity"/>
    <property type="evidence" value="ECO:0007669"/>
    <property type="project" value="InterPro"/>
</dbReference>
<proteinExistence type="predicted"/>
<keyword evidence="1" id="KW-1133">Transmembrane helix</keyword>
<dbReference type="EMBL" id="KF901098">
    <property type="protein sequence ID" value="AIF18012.1"/>
    <property type="molecule type" value="Genomic_DNA"/>
</dbReference>
<dbReference type="GO" id="GO:0016020">
    <property type="term" value="C:membrane"/>
    <property type="evidence" value="ECO:0007669"/>
    <property type="project" value="InterPro"/>
</dbReference>
<dbReference type="InterPro" id="IPR045861">
    <property type="entry name" value="CorA_cytoplasmic_dom"/>
</dbReference>
<accession>A0A075HUE4</accession>
<feature type="transmembrane region" description="Helical" evidence="1">
    <location>
        <begin position="312"/>
        <end position="332"/>
    </location>
</feature>
<dbReference type="SUPFAM" id="SSF143865">
    <property type="entry name" value="CorA soluble domain-like"/>
    <property type="match status" value="1"/>
</dbReference>
<organism evidence="2">
    <name type="scientific">uncultured marine thaumarchaeote KM3_79_H09</name>
    <dbReference type="NCBI Taxonomy" id="1456299"/>
    <lineage>
        <taxon>Archaea</taxon>
        <taxon>Nitrososphaerota</taxon>
        <taxon>environmental samples</taxon>
    </lineage>
</organism>
<dbReference type="InterPro" id="IPR002523">
    <property type="entry name" value="MgTranspt_CorA/ZnTranspt_ZntB"/>
</dbReference>
<dbReference type="Pfam" id="PF01544">
    <property type="entry name" value="CorA"/>
    <property type="match status" value="1"/>
</dbReference>
<dbReference type="AlphaFoldDB" id="A0A075HUE4"/>
<evidence type="ECO:0000313" key="2">
    <source>
        <dbReference type="EMBL" id="AIF18012.1"/>
    </source>
</evidence>
<name>A0A075HUE4_9ARCH</name>
<sequence>MYIGEICRSAMLKAVSIAGIEEQGVPFKKESIELEEAARTVSIGNLTWIECVVDDIVIESPKILAKLGITMDTSTLLSGYLTEYEDAGDTLGIMVPFIFTGESRTQTSPCLIFVKKDLILTIHDDYGGKITKLYNYSTSLMRKLPQTPESWLERQTILLFRLLDEVAETNFSSLRTIVERAEQIEIDLAGSRQINRDLSVELSNMKRSLLSFLNAVWATHDIVRNIKYGDPDMISDDDDVLEKFEVILGTLDRQIQMAENVMEVISTGITVIQTESSNQLTKLIVWLTVAATAVLVPNTLATIFGIPDLDISYTWVIPALVIATVISSVITYRWTKQYRVLPFGRQKFKNIRNKFRK</sequence>
<evidence type="ECO:0000256" key="1">
    <source>
        <dbReference type="SAM" id="Phobius"/>
    </source>
</evidence>
<gene>
    <name evidence="2" type="primary">corA</name>
</gene>
<feature type="transmembrane region" description="Helical" evidence="1">
    <location>
        <begin position="283"/>
        <end position="306"/>
    </location>
</feature>
<keyword evidence="1" id="KW-0812">Transmembrane</keyword>